<proteinExistence type="predicted"/>
<protein>
    <submittedName>
        <fullName evidence="1">43505_t:CDS:1</fullName>
    </submittedName>
</protein>
<evidence type="ECO:0000313" key="2">
    <source>
        <dbReference type="Proteomes" id="UP000789901"/>
    </source>
</evidence>
<dbReference type="EMBL" id="CAJVQB010034486">
    <property type="protein sequence ID" value="CAG8821228.1"/>
    <property type="molecule type" value="Genomic_DNA"/>
</dbReference>
<reference evidence="1 2" key="1">
    <citation type="submission" date="2021-06" db="EMBL/GenBank/DDBJ databases">
        <authorList>
            <person name="Kallberg Y."/>
            <person name="Tangrot J."/>
            <person name="Rosling A."/>
        </authorList>
    </citation>
    <scope>NUCLEOTIDE SEQUENCE [LARGE SCALE GENOMIC DNA]</scope>
    <source>
        <strain evidence="1 2">120-4 pot B 10/14</strain>
    </source>
</reference>
<gene>
    <name evidence="1" type="ORF">GMARGA_LOCUS27775</name>
</gene>
<accession>A0ABN7W8H9</accession>
<sequence>MPIGNITAGQTVVIRITYITELKHNAETESIRFVFPTIIAPRYGSSDYTPANDRKKLTPDVIHYTEKTYYYLNLLNPDVSKITLAKQITHLEKDLILVAKSLDLDQQRAIVEYDPKTETNCITLTLVPKYTINEIKSELIFVWFDARQTIKKFDSLFEKCKPYSERSILKALKHAQEMVAN</sequence>
<comment type="caution">
    <text evidence="1">The sequence shown here is derived from an EMBL/GenBank/DDBJ whole genome shotgun (WGS) entry which is preliminary data.</text>
</comment>
<keyword evidence="2" id="KW-1185">Reference proteome</keyword>
<dbReference type="Proteomes" id="UP000789901">
    <property type="component" value="Unassembled WGS sequence"/>
</dbReference>
<dbReference type="PANTHER" id="PTHR45737">
    <property type="entry name" value="VON WILLEBRAND FACTOR A DOMAIN-CONTAINING PROTEIN 5A"/>
    <property type="match status" value="1"/>
</dbReference>
<dbReference type="PANTHER" id="PTHR45737:SF6">
    <property type="entry name" value="VON WILLEBRAND FACTOR A DOMAIN-CONTAINING PROTEIN 5A"/>
    <property type="match status" value="1"/>
</dbReference>
<name>A0ABN7W8H9_GIGMA</name>
<evidence type="ECO:0000313" key="1">
    <source>
        <dbReference type="EMBL" id="CAG8821228.1"/>
    </source>
</evidence>
<organism evidence="1 2">
    <name type="scientific">Gigaspora margarita</name>
    <dbReference type="NCBI Taxonomy" id="4874"/>
    <lineage>
        <taxon>Eukaryota</taxon>
        <taxon>Fungi</taxon>
        <taxon>Fungi incertae sedis</taxon>
        <taxon>Mucoromycota</taxon>
        <taxon>Glomeromycotina</taxon>
        <taxon>Glomeromycetes</taxon>
        <taxon>Diversisporales</taxon>
        <taxon>Gigasporaceae</taxon>
        <taxon>Gigaspora</taxon>
    </lineage>
</organism>